<dbReference type="OrthoDB" id="10354770at2759"/>
<gene>
    <name evidence="2" type="ORF">MCOR_53863</name>
</gene>
<feature type="chain" id="PRO_5026964270" evidence="1">
    <location>
        <begin position="18"/>
        <end position="161"/>
    </location>
</feature>
<evidence type="ECO:0000313" key="3">
    <source>
        <dbReference type="Proteomes" id="UP000507470"/>
    </source>
</evidence>
<proteinExistence type="predicted"/>
<dbReference type="EMBL" id="CACVKT020009374">
    <property type="protein sequence ID" value="CAC5421773.1"/>
    <property type="molecule type" value="Genomic_DNA"/>
</dbReference>
<protein>
    <submittedName>
        <fullName evidence="2">Uncharacterized protein</fullName>
    </submittedName>
</protein>
<reference evidence="2 3" key="1">
    <citation type="submission" date="2020-06" db="EMBL/GenBank/DDBJ databases">
        <authorList>
            <person name="Li R."/>
            <person name="Bekaert M."/>
        </authorList>
    </citation>
    <scope>NUCLEOTIDE SEQUENCE [LARGE SCALE GENOMIC DNA]</scope>
    <source>
        <strain evidence="3">wild</strain>
    </source>
</reference>
<keyword evidence="3" id="KW-1185">Reference proteome</keyword>
<dbReference type="AlphaFoldDB" id="A0A6J8EP97"/>
<accession>A0A6J8EP97</accession>
<feature type="signal peptide" evidence="1">
    <location>
        <begin position="1"/>
        <end position="17"/>
    </location>
</feature>
<keyword evidence="1" id="KW-0732">Signal</keyword>
<dbReference type="Proteomes" id="UP000507470">
    <property type="component" value="Unassembled WGS sequence"/>
</dbReference>
<sequence>MMFVIVLSISYFQFVLPLVIKQKETNSAPRIIQLRKELNILPNDIPGVFNEIKHMLCNDCTKPNNKQEKEICQKKFCKRSTAKISITNDEDNDNDDVDDDDAVGEGKIETYLSKKTTPEDRWPVIFSHLTDMMCQLCRDIKDKKNTNCVMQNCLNPTRTRK</sequence>
<name>A0A6J8EP97_MYTCO</name>
<evidence type="ECO:0000313" key="2">
    <source>
        <dbReference type="EMBL" id="CAC5421773.1"/>
    </source>
</evidence>
<organism evidence="2 3">
    <name type="scientific">Mytilus coruscus</name>
    <name type="common">Sea mussel</name>
    <dbReference type="NCBI Taxonomy" id="42192"/>
    <lineage>
        <taxon>Eukaryota</taxon>
        <taxon>Metazoa</taxon>
        <taxon>Spiralia</taxon>
        <taxon>Lophotrochozoa</taxon>
        <taxon>Mollusca</taxon>
        <taxon>Bivalvia</taxon>
        <taxon>Autobranchia</taxon>
        <taxon>Pteriomorphia</taxon>
        <taxon>Mytilida</taxon>
        <taxon>Mytiloidea</taxon>
        <taxon>Mytilidae</taxon>
        <taxon>Mytilinae</taxon>
        <taxon>Mytilus</taxon>
    </lineage>
</organism>
<evidence type="ECO:0000256" key="1">
    <source>
        <dbReference type="SAM" id="SignalP"/>
    </source>
</evidence>